<protein>
    <submittedName>
        <fullName evidence="3">Uncharacterized protein</fullName>
    </submittedName>
</protein>
<keyword evidence="2" id="KW-0472">Membrane</keyword>
<accession>A0A918V368</accession>
<feature type="region of interest" description="Disordered" evidence="1">
    <location>
        <begin position="43"/>
        <end position="68"/>
    </location>
</feature>
<keyword evidence="2" id="KW-0812">Transmembrane</keyword>
<feature type="transmembrane region" description="Helical" evidence="2">
    <location>
        <begin position="12"/>
        <end position="34"/>
    </location>
</feature>
<organism evidence="3 4">
    <name type="scientific">Streptomyces subrutilus</name>
    <dbReference type="NCBI Taxonomy" id="36818"/>
    <lineage>
        <taxon>Bacteria</taxon>
        <taxon>Bacillati</taxon>
        <taxon>Actinomycetota</taxon>
        <taxon>Actinomycetes</taxon>
        <taxon>Kitasatosporales</taxon>
        <taxon>Streptomycetaceae</taxon>
        <taxon>Streptomyces</taxon>
    </lineage>
</organism>
<sequence>MVFRLGGRGTPVHMSTGWIVVLAFFGGFVLLVLVEVVRSGPGGGADREDGTGDGGGCGGADGCGCGEA</sequence>
<name>A0A918V368_9ACTN</name>
<keyword evidence="2" id="KW-1133">Transmembrane helix</keyword>
<evidence type="ECO:0000256" key="1">
    <source>
        <dbReference type="SAM" id="MobiDB-lite"/>
    </source>
</evidence>
<comment type="caution">
    <text evidence="3">The sequence shown here is derived from an EMBL/GenBank/DDBJ whole genome shotgun (WGS) entry which is preliminary data.</text>
</comment>
<evidence type="ECO:0000313" key="4">
    <source>
        <dbReference type="Proteomes" id="UP000634660"/>
    </source>
</evidence>
<dbReference type="Proteomes" id="UP000634660">
    <property type="component" value="Unassembled WGS sequence"/>
</dbReference>
<dbReference type="EMBL" id="BMVX01000009">
    <property type="protein sequence ID" value="GGZ66013.1"/>
    <property type="molecule type" value="Genomic_DNA"/>
</dbReference>
<gene>
    <name evidence="3" type="ORF">GCM10010371_27150</name>
</gene>
<evidence type="ECO:0000313" key="3">
    <source>
        <dbReference type="EMBL" id="GGZ66013.1"/>
    </source>
</evidence>
<evidence type="ECO:0000256" key="2">
    <source>
        <dbReference type="SAM" id="Phobius"/>
    </source>
</evidence>
<proteinExistence type="predicted"/>
<dbReference type="AlphaFoldDB" id="A0A918V368"/>
<reference evidence="3" key="1">
    <citation type="journal article" date="2014" name="Int. J. Syst. Evol. Microbiol.">
        <title>Complete genome sequence of Corynebacterium casei LMG S-19264T (=DSM 44701T), isolated from a smear-ripened cheese.</title>
        <authorList>
            <consortium name="US DOE Joint Genome Institute (JGI-PGF)"/>
            <person name="Walter F."/>
            <person name="Albersmeier A."/>
            <person name="Kalinowski J."/>
            <person name="Ruckert C."/>
        </authorList>
    </citation>
    <scope>NUCLEOTIDE SEQUENCE</scope>
    <source>
        <strain evidence="3">JCM 4834</strain>
    </source>
</reference>
<reference evidence="3" key="2">
    <citation type="submission" date="2020-09" db="EMBL/GenBank/DDBJ databases">
        <authorList>
            <person name="Sun Q."/>
            <person name="Ohkuma M."/>
        </authorList>
    </citation>
    <scope>NUCLEOTIDE SEQUENCE</scope>
    <source>
        <strain evidence="3">JCM 4834</strain>
    </source>
</reference>
<feature type="compositionally biased region" description="Gly residues" evidence="1">
    <location>
        <begin position="52"/>
        <end position="68"/>
    </location>
</feature>